<proteinExistence type="inferred from homology"/>
<dbReference type="Proteomes" id="UP000245765">
    <property type="component" value="Unassembled WGS sequence"/>
</dbReference>
<protein>
    <submittedName>
        <fullName evidence="5">Alpha-glucosidase</fullName>
    </submittedName>
</protein>
<dbReference type="Gene3D" id="3.20.20.80">
    <property type="entry name" value="Glycosidases"/>
    <property type="match status" value="2"/>
</dbReference>
<evidence type="ECO:0000256" key="1">
    <source>
        <dbReference type="ARBA" id="ARBA00008061"/>
    </source>
</evidence>
<keyword evidence="2" id="KW-0378">Hydrolase</keyword>
<evidence type="ECO:0000313" key="6">
    <source>
        <dbReference type="Proteomes" id="UP000245765"/>
    </source>
</evidence>
<dbReference type="EMBL" id="QGNA01000001">
    <property type="protein sequence ID" value="PWS38740.1"/>
    <property type="molecule type" value="Genomic_DNA"/>
</dbReference>
<dbReference type="SUPFAM" id="SSF51445">
    <property type="entry name" value="(Trans)glycosidases"/>
    <property type="match status" value="1"/>
</dbReference>
<dbReference type="GO" id="GO:0004556">
    <property type="term" value="F:alpha-amylase activity"/>
    <property type="evidence" value="ECO:0007669"/>
    <property type="project" value="TreeGrafter"/>
</dbReference>
<evidence type="ECO:0000313" key="5">
    <source>
        <dbReference type="EMBL" id="PWS38740.1"/>
    </source>
</evidence>
<evidence type="ECO:0000256" key="3">
    <source>
        <dbReference type="ARBA" id="ARBA00023295"/>
    </source>
</evidence>
<dbReference type="InterPro" id="IPR045857">
    <property type="entry name" value="O16G_dom_2"/>
</dbReference>
<accession>A0A317FI99</accession>
<dbReference type="AlphaFoldDB" id="A0A317FI99"/>
<dbReference type="PANTHER" id="PTHR10357:SF179">
    <property type="entry name" value="NEUTRAL AND BASIC AMINO ACID TRANSPORT PROTEIN RBAT"/>
    <property type="match status" value="1"/>
</dbReference>
<dbReference type="Pfam" id="PF00128">
    <property type="entry name" value="Alpha-amylase"/>
    <property type="match status" value="1"/>
</dbReference>
<sequence>MQEWWRGAVIYQVYPRSFRDSNGDGIGDLRGLLQRMDHIAALGVDALWICPVYASPGADFGYDVSDHTAIAPEFGSVADLEAVIEAAHARGLRVMLDFIIGHTSEAHPWFLESRASRRGPLADRYVWADPQPDGTPPNNWLSVFGGPAWRWEPRRRQYALHHFLPEQPALNLGDPATMDAMAEVMRFWLRRGADGFRVDALDFVAHDALLRSNPAAPPKPEIPAKLFGMQQHLHDMMGEGSDAVLRRLRAETDAFEDRALLGEFSSQPGAFARIARATGPGRLHMAYTLAPLRAGFGVEEARALIAAAAHPHGWPCWSFSNHDVVRVATRWAPGGIPDPRMTRLLLALLLTLRGSVALYQGEELGLPEAELPFEALRDPFGRSFWPEFRGRDGARTPMPWTAEGAAAGFTTGTPWLPVPETHRALAVERQEADPDSTLRFTRALLALRRATPALVTGDLVPLDLPGPLVGHDRIAADGTRVRCLFNLSAEAAAVPGVAWANTVPLAGAPAGLPEVLGPWGVGLALRAG</sequence>
<comment type="similarity">
    <text evidence="1">Belongs to the glycosyl hydrolase 13 family.</text>
</comment>
<comment type="caution">
    <text evidence="5">The sequence shown here is derived from an EMBL/GenBank/DDBJ whole genome shotgun (WGS) entry which is preliminary data.</text>
</comment>
<organism evidence="5 6">
    <name type="scientific">Falsiroseomonas bella</name>
    <dbReference type="NCBI Taxonomy" id="2184016"/>
    <lineage>
        <taxon>Bacteria</taxon>
        <taxon>Pseudomonadati</taxon>
        <taxon>Pseudomonadota</taxon>
        <taxon>Alphaproteobacteria</taxon>
        <taxon>Acetobacterales</taxon>
        <taxon>Roseomonadaceae</taxon>
        <taxon>Falsiroseomonas</taxon>
    </lineage>
</organism>
<name>A0A317FI99_9PROT</name>
<dbReference type="PANTHER" id="PTHR10357">
    <property type="entry name" value="ALPHA-AMYLASE FAMILY MEMBER"/>
    <property type="match status" value="1"/>
</dbReference>
<dbReference type="RefSeq" id="WP_109869361.1">
    <property type="nucleotide sequence ID" value="NZ_QGNA01000001.1"/>
</dbReference>
<dbReference type="OrthoDB" id="9805159at2"/>
<keyword evidence="6" id="KW-1185">Reference proteome</keyword>
<dbReference type="InterPro" id="IPR006047">
    <property type="entry name" value="GH13_cat_dom"/>
</dbReference>
<dbReference type="InterPro" id="IPR017853">
    <property type="entry name" value="GH"/>
</dbReference>
<dbReference type="Gene3D" id="3.90.400.10">
    <property type="entry name" value="Oligo-1,6-glucosidase, Domain 2"/>
    <property type="match status" value="1"/>
</dbReference>
<evidence type="ECO:0000256" key="2">
    <source>
        <dbReference type="ARBA" id="ARBA00022801"/>
    </source>
</evidence>
<keyword evidence="3" id="KW-0326">Glycosidase</keyword>
<dbReference type="FunFam" id="3.90.400.10:FF:000002">
    <property type="entry name" value="Sucrose isomerase"/>
    <property type="match status" value="1"/>
</dbReference>
<dbReference type="SMART" id="SM00642">
    <property type="entry name" value="Aamy"/>
    <property type="match status" value="1"/>
</dbReference>
<gene>
    <name evidence="5" type="ORF">DFH01_05645</name>
</gene>
<dbReference type="GO" id="GO:0009313">
    <property type="term" value="P:oligosaccharide catabolic process"/>
    <property type="evidence" value="ECO:0007669"/>
    <property type="project" value="TreeGrafter"/>
</dbReference>
<feature type="domain" description="Glycosyl hydrolase family 13 catalytic" evidence="4">
    <location>
        <begin position="12"/>
        <end position="395"/>
    </location>
</feature>
<evidence type="ECO:0000259" key="4">
    <source>
        <dbReference type="SMART" id="SM00642"/>
    </source>
</evidence>
<reference evidence="6" key="1">
    <citation type="submission" date="2018-05" db="EMBL/GenBank/DDBJ databases">
        <authorList>
            <person name="Du Z."/>
            <person name="Wang X."/>
        </authorList>
    </citation>
    <scope>NUCLEOTIDE SEQUENCE [LARGE SCALE GENOMIC DNA]</scope>
    <source>
        <strain evidence="6">CQN31</strain>
    </source>
</reference>